<keyword evidence="1" id="KW-1133">Transmembrane helix</keyword>
<evidence type="ECO:0000256" key="2">
    <source>
        <dbReference type="SAM" id="SignalP"/>
    </source>
</evidence>
<organism evidence="3 4">
    <name type="scientific">Elizabethkingia anophelis NUHP1</name>
    <dbReference type="NCBI Taxonomy" id="1338011"/>
    <lineage>
        <taxon>Bacteria</taxon>
        <taxon>Pseudomonadati</taxon>
        <taxon>Bacteroidota</taxon>
        <taxon>Flavobacteriia</taxon>
        <taxon>Flavobacteriales</taxon>
        <taxon>Weeksellaceae</taxon>
        <taxon>Elizabethkingia</taxon>
    </lineage>
</organism>
<dbReference type="InterPro" id="IPR011990">
    <property type="entry name" value="TPR-like_helical_dom_sf"/>
</dbReference>
<dbReference type="Gene3D" id="1.25.40.10">
    <property type="entry name" value="Tetratricopeptide repeat domain"/>
    <property type="match status" value="1"/>
</dbReference>
<dbReference type="Proteomes" id="UP000028933">
    <property type="component" value="Chromosome"/>
</dbReference>
<gene>
    <name evidence="3" type="ORF">BD94_1415</name>
</gene>
<feature type="signal peptide" evidence="2">
    <location>
        <begin position="1"/>
        <end position="20"/>
    </location>
</feature>
<dbReference type="KEGG" id="eao:BD94_1415"/>
<dbReference type="SUPFAM" id="SSF48452">
    <property type="entry name" value="TPR-like"/>
    <property type="match status" value="1"/>
</dbReference>
<name>A0A077EI12_9FLAO</name>
<dbReference type="EMBL" id="CP007547">
    <property type="protein sequence ID" value="AIL45190.1"/>
    <property type="molecule type" value="Genomic_DNA"/>
</dbReference>
<dbReference type="AlphaFoldDB" id="A0A077EI12"/>
<reference evidence="3" key="1">
    <citation type="journal article" date="2013" name="Lancet">
        <title>First case of E anophelis outbreak in an intensive-care unit.</title>
        <authorList>
            <person name="Teo J."/>
            <person name="Tan S.Y."/>
            <person name="Tay M."/>
            <person name="Ding Y."/>
            <person name="Kjelleberg S."/>
            <person name="Givskov M."/>
            <person name="Lin R.T."/>
            <person name="Yang L."/>
        </authorList>
    </citation>
    <scope>NUCLEOTIDE SEQUENCE [LARGE SCALE GENOMIC DNA]</scope>
    <source>
        <strain evidence="3">NUHP1</strain>
    </source>
</reference>
<proteinExistence type="predicted"/>
<dbReference type="eggNOG" id="COG2197">
    <property type="taxonomic scope" value="Bacteria"/>
</dbReference>
<evidence type="ECO:0000313" key="4">
    <source>
        <dbReference type="Proteomes" id="UP000028933"/>
    </source>
</evidence>
<keyword evidence="1" id="KW-0812">Transmembrane</keyword>
<reference evidence="3" key="2">
    <citation type="journal article" date="2015" name="Genome Biol. Evol.">
        <title>Complete Genome Sequence and Transcriptomic Analysis of the Novel Pathogen Elizabethkingia anophelis in Response to Oxidative Stress.</title>
        <authorList>
            <person name="Li Y."/>
            <person name="Liu Y."/>
            <person name="Chew S.C."/>
            <person name="Tay M."/>
            <person name="Salido M.M."/>
            <person name="Teo J."/>
            <person name="Lauro F.M."/>
            <person name="Givskov M."/>
            <person name="Yang L."/>
        </authorList>
    </citation>
    <scope>NUCLEOTIDE SEQUENCE</scope>
    <source>
        <strain evidence="3">NUHP1</strain>
    </source>
</reference>
<keyword evidence="1" id="KW-0472">Membrane</keyword>
<dbReference type="STRING" id="1338011.BD94_1415"/>
<accession>A0A077EI12</accession>
<feature type="chain" id="PRO_5001718405" evidence="2">
    <location>
        <begin position="21"/>
        <end position="492"/>
    </location>
</feature>
<evidence type="ECO:0000313" key="3">
    <source>
        <dbReference type="EMBL" id="AIL45190.1"/>
    </source>
</evidence>
<dbReference type="HOGENOM" id="CLU_038239_0_0_10"/>
<protein>
    <submittedName>
        <fullName evidence="3">Uncharacterized protein</fullName>
    </submittedName>
</protein>
<evidence type="ECO:0000256" key="1">
    <source>
        <dbReference type="SAM" id="Phobius"/>
    </source>
</evidence>
<keyword evidence="2" id="KW-0732">Signal</keyword>
<sequence>MIKKIIYCLIFILLSSIYPAQKTDKEKEVDSLFHAVNLLGDANTNNKTEEVLKICTEIYYKAKEINYTDAQARALVYINSIYFQTGNIKLLLSKANEGIALVKDDKKYNTYHAYFLLEKSAALSRLGYFGRAEQNLKESLNILQEDNSGNNDEKNYVKALVYICFITLYEEDREISMNKKDKTFYLHKAFQTTQQISPGFVLKNSILTACFEQFALAYTEWGQYDEANKYIQRGNHINETQKSNWPQTRDFLLGKIEEKKKNYNKAVSYYEKSLLLAKEYKLIYEQERILPLVAECYHALKDHKRESYFLEKSKKLSDSMNLLKKNTLDFFAKEENSTPKNITTNLHFSIFYYMGLFLIAVILLYILLKYKVQRKRNKYTFSESEVLNNPPQNEPDIHLEYLTSLAQNEDTSFYFKFNEAFPDFSKKLQKINSKLKQSDLELCIMIKLGCDTKKMASIRKSSIGAIESRKYRIRKKLGIPKEENIHIWLLDK</sequence>
<feature type="transmembrane region" description="Helical" evidence="1">
    <location>
        <begin position="350"/>
        <end position="368"/>
    </location>
</feature>